<reference evidence="7 8" key="1">
    <citation type="submission" date="2021-03" db="EMBL/GenBank/DDBJ databases">
        <title>Fibrella sp. HMF5405 genome sequencing and assembly.</title>
        <authorList>
            <person name="Kang H."/>
            <person name="Kim H."/>
            <person name="Bae S."/>
            <person name="Joh K."/>
        </authorList>
    </citation>
    <scope>NUCLEOTIDE SEQUENCE [LARGE SCALE GENOMIC DNA]</scope>
    <source>
        <strain evidence="7 8">HMF5405</strain>
    </source>
</reference>
<dbReference type="InterPro" id="IPR009003">
    <property type="entry name" value="Peptidase_S1_PA"/>
</dbReference>
<comment type="similarity">
    <text evidence="1 6">Belongs to the peptidase S1B family.</text>
</comment>
<dbReference type="Pfam" id="PF13365">
    <property type="entry name" value="Trypsin_2"/>
    <property type="match status" value="1"/>
</dbReference>
<dbReference type="SUPFAM" id="SSF50494">
    <property type="entry name" value="Trypsin-like serine proteases"/>
    <property type="match status" value="1"/>
</dbReference>
<evidence type="ECO:0000256" key="6">
    <source>
        <dbReference type="RuleBase" id="RU004296"/>
    </source>
</evidence>
<evidence type="ECO:0000256" key="5">
    <source>
        <dbReference type="ARBA" id="ARBA00022825"/>
    </source>
</evidence>
<evidence type="ECO:0000256" key="1">
    <source>
        <dbReference type="ARBA" id="ARBA00008764"/>
    </source>
</evidence>
<evidence type="ECO:0000256" key="4">
    <source>
        <dbReference type="ARBA" id="ARBA00022801"/>
    </source>
</evidence>
<keyword evidence="5 6" id="KW-0720">Serine protease</keyword>
<dbReference type="PRINTS" id="PR00839">
    <property type="entry name" value="V8PROTEASE"/>
</dbReference>
<evidence type="ECO:0000256" key="3">
    <source>
        <dbReference type="ARBA" id="ARBA00022729"/>
    </source>
</evidence>
<evidence type="ECO:0000313" key="7">
    <source>
        <dbReference type="EMBL" id="MBO0950613.1"/>
    </source>
</evidence>
<dbReference type="PANTHER" id="PTHR36234">
    <property type="entry name" value="LYSYL ENDOPEPTIDASE"/>
    <property type="match status" value="1"/>
</dbReference>
<dbReference type="Proteomes" id="UP000664628">
    <property type="component" value="Unassembled WGS sequence"/>
</dbReference>
<dbReference type="PANTHER" id="PTHR36234:SF5">
    <property type="entry name" value="LYSYL ENDOPEPTIDASE"/>
    <property type="match status" value="1"/>
</dbReference>
<comment type="caution">
    <text evidence="7">The sequence shown here is derived from an EMBL/GenBank/DDBJ whole genome shotgun (WGS) entry which is preliminary data.</text>
</comment>
<gene>
    <name evidence="7" type="ORF">J2I46_18605</name>
</gene>
<accession>A0ABS3JKT6</accession>
<dbReference type="InterPro" id="IPR043504">
    <property type="entry name" value="Peptidase_S1_PA_chymotrypsin"/>
</dbReference>
<keyword evidence="4 6" id="KW-0378">Hydrolase</keyword>
<dbReference type="Gene3D" id="2.40.10.10">
    <property type="entry name" value="Trypsin-like serine proteases"/>
    <property type="match status" value="2"/>
</dbReference>
<keyword evidence="8" id="KW-1185">Reference proteome</keyword>
<keyword evidence="2 6" id="KW-0645">Protease</keyword>
<evidence type="ECO:0000313" key="8">
    <source>
        <dbReference type="Proteomes" id="UP000664628"/>
    </source>
</evidence>
<protein>
    <recommendedName>
        <fullName evidence="6">Serine protease</fullName>
        <ecNumber evidence="6">3.4.21.-</ecNumber>
    </recommendedName>
</protein>
<sequence>MDWNNDLTTLNYHLAQLYSSREEAYRVATNAKFNTIMIEFDGRSITRWFNILDYARKTSSWNRIITLLEEITKSNELGACDELVEGILDNFRKGQFSISSSKTIAGTPKKVDEERGLEKLMGPKSNLLPISFLDQGVQCARAVVRIVTPEGLGSGFLVGDNLLITNNHVLRNREIAKQAKIQFNYQKTLQGLDTIFEEFSLDPTTAFLTSTDTLATKDFDFTIVKVRGDIAQFGTLPLSKVSAQKGDFVNIIQHPSGGPKQIALYNNIVTGVDETVVQYLTDTLPGSSGSPVFNSTWEVVALHHAGGNLVDPASKQTVFRNEGINSLRIQEALQRL</sequence>
<keyword evidence="3" id="KW-0732">Signal</keyword>
<evidence type="ECO:0000256" key="2">
    <source>
        <dbReference type="ARBA" id="ARBA00022670"/>
    </source>
</evidence>
<name>A0ABS3JKT6_9BACT</name>
<proteinExistence type="inferred from homology"/>
<dbReference type="EMBL" id="JAFMYW010000005">
    <property type="protein sequence ID" value="MBO0950613.1"/>
    <property type="molecule type" value="Genomic_DNA"/>
</dbReference>
<dbReference type="EC" id="3.4.21.-" evidence="6"/>
<dbReference type="InterPro" id="IPR008256">
    <property type="entry name" value="Peptidase_S1B"/>
</dbReference>
<organism evidence="7 8">
    <name type="scientific">Fibrella forsythiae</name>
    <dbReference type="NCBI Taxonomy" id="2817061"/>
    <lineage>
        <taxon>Bacteria</taxon>
        <taxon>Pseudomonadati</taxon>
        <taxon>Bacteroidota</taxon>
        <taxon>Cytophagia</taxon>
        <taxon>Cytophagales</taxon>
        <taxon>Spirosomataceae</taxon>
        <taxon>Fibrella</taxon>
    </lineage>
</organism>
<dbReference type="RefSeq" id="WP_207330545.1">
    <property type="nucleotide sequence ID" value="NZ_JAFMYW010000005.1"/>
</dbReference>